<protein>
    <submittedName>
        <fullName evidence="1">Uncharacterized protein</fullName>
    </submittedName>
</protein>
<reference evidence="1 2" key="1">
    <citation type="submission" date="2013-04" db="EMBL/GenBank/DDBJ databases">
        <title>Draft genome of the heavy metal tolerant bacterium Lysinibacillus sphaericus strain OT4b.31.</title>
        <authorList>
            <person name="Pena-Montenegro T.D."/>
            <person name="Dussan J."/>
        </authorList>
    </citation>
    <scope>NUCLEOTIDE SEQUENCE [LARGE SCALE GENOMIC DNA]</scope>
    <source>
        <strain evidence="1 2">OT4b.31</strain>
    </source>
</reference>
<dbReference type="EMBL" id="AQPX01000008">
    <property type="protein sequence ID" value="EON73833.1"/>
    <property type="molecule type" value="Genomic_DNA"/>
</dbReference>
<dbReference type="RefSeq" id="WP_010857802.1">
    <property type="nucleotide sequence ID" value="NZ_KB933398.1"/>
</dbReference>
<proteinExistence type="predicted"/>
<dbReference type="eggNOG" id="ENOG5033BQY">
    <property type="taxonomic scope" value="Bacteria"/>
</dbReference>
<accession>R7ZIC4</accession>
<sequence length="89" mass="11023">MIPANIEVNLDKQAIRQYIEKRLDEEIRNTLWLIDLDKMTELTCMSKRWLEDVIVCDMRMRAIEMKKSRKRWWPYRQAFEVITEIMSEW</sequence>
<dbReference type="AlphaFoldDB" id="R7ZIC4"/>
<comment type="caution">
    <text evidence="1">The sequence shown here is derived from an EMBL/GenBank/DDBJ whole genome shotgun (WGS) entry which is preliminary data.</text>
</comment>
<dbReference type="HOGENOM" id="CLU_178365_0_0_9"/>
<dbReference type="OrthoDB" id="2645220at2"/>
<dbReference type="PATRIC" id="fig|1285586.5.peg.847"/>
<evidence type="ECO:0000313" key="1">
    <source>
        <dbReference type="EMBL" id="EON73833.1"/>
    </source>
</evidence>
<dbReference type="Proteomes" id="UP000013911">
    <property type="component" value="Unassembled WGS sequence"/>
</dbReference>
<organism evidence="1 2">
    <name type="scientific">Lysinibacillus sphaericus OT4b.31</name>
    <dbReference type="NCBI Taxonomy" id="1285586"/>
    <lineage>
        <taxon>Bacteria</taxon>
        <taxon>Bacillati</taxon>
        <taxon>Bacillota</taxon>
        <taxon>Bacilli</taxon>
        <taxon>Bacillales</taxon>
        <taxon>Bacillaceae</taxon>
        <taxon>Lysinibacillus</taxon>
    </lineage>
</organism>
<evidence type="ECO:0000313" key="2">
    <source>
        <dbReference type="Proteomes" id="UP000013911"/>
    </source>
</evidence>
<gene>
    <name evidence="1" type="ORF">H131_04189</name>
</gene>
<name>R7ZIC4_LYSSH</name>